<protein>
    <recommendedName>
        <fullName evidence="2">6-bladed beta-propeller</fullName>
    </recommendedName>
</protein>
<dbReference type="AlphaFoldDB" id="A0A644VZX6"/>
<dbReference type="SUPFAM" id="SSF101898">
    <property type="entry name" value="NHL repeat"/>
    <property type="match status" value="1"/>
</dbReference>
<organism evidence="1">
    <name type="scientific">bioreactor metagenome</name>
    <dbReference type="NCBI Taxonomy" id="1076179"/>
    <lineage>
        <taxon>unclassified sequences</taxon>
        <taxon>metagenomes</taxon>
        <taxon>ecological metagenomes</taxon>
    </lineage>
</organism>
<dbReference type="Pfam" id="PF17170">
    <property type="entry name" value="DUF5128"/>
    <property type="match status" value="1"/>
</dbReference>
<dbReference type="PROSITE" id="PS51257">
    <property type="entry name" value="PROKAR_LIPOPROTEIN"/>
    <property type="match status" value="1"/>
</dbReference>
<evidence type="ECO:0008006" key="2">
    <source>
        <dbReference type="Google" id="ProtNLM"/>
    </source>
</evidence>
<sequence length="402" mass="45998">MRHFFVITFIVAVSLAMLTSCINEAPNNGIIEIDAYKKYPKLTLDLNDIAEIRYIPLRLGEDTIFLDPGVRRSFFAMSDKFFLQEVSHNDPKIVVYDYDGHPLYKIGNQGRGPGEFMAPFDYVVDTSRNEVYISSVLQDQLIVYDTDGNYKRSAYFTRRLRMQNVDLINSRTFIGYNPNATYLVASWLSGADNIKKTGKTLTIIDLDSLSLVDFPDVSFERIYNSNQIWTTSKSIVNSGGGFYFFSICSDTTYHISSSLEITPRFVDVSNYPNKGEIGIFPAIETDRYVFLCSHPTHYKGMRELDKKQIKLLAYDKVKKKLFDLNGEIVKKNPDGSSDSYSIEALNYFSFSFGKTLSPNYLVNSLSYIYLSENYANLPDTLKRITDNMTEKDNPVLQVVKFY</sequence>
<dbReference type="EMBL" id="VSSQ01000538">
    <property type="protein sequence ID" value="MPL97054.1"/>
    <property type="molecule type" value="Genomic_DNA"/>
</dbReference>
<name>A0A644VZX6_9ZZZZ</name>
<dbReference type="InterPro" id="IPR011042">
    <property type="entry name" value="6-blade_b-propeller_TolB-like"/>
</dbReference>
<gene>
    <name evidence="1" type="ORF">SDC9_43242</name>
</gene>
<comment type="caution">
    <text evidence="1">The sequence shown here is derived from an EMBL/GenBank/DDBJ whole genome shotgun (WGS) entry which is preliminary data.</text>
</comment>
<proteinExistence type="predicted"/>
<evidence type="ECO:0000313" key="1">
    <source>
        <dbReference type="EMBL" id="MPL97054.1"/>
    </source>
</evidence>
<dbReference type="Gene3D" id="2.120.10.30">
    <property type="entry name" value="TolB, C-terminal domain"/>
    <property type="match status" value="1"/>
</dbReference>
<reference evidence="1" key="1">
    <citation type="submission" date="2019-08" db="EMBL/GenBank/DDBJ databases">
        <authorList>
            <person name="Kucharzyk K."/>
            <person name="Murdoch R.W."/>
            <person name="Higgins S."/>
            <person name="Loffler F."/>
        </authorList>
    </citation>
    <scope>NUCLEOTIDE SEQUENCE</scope>
</reference>
<accession>A0A644VZX6</accession>